<dbReference type="HOGENOM" id="CLU_2022573_0_0_9"/>
<protein>
    <recommendedName>
        <fullName evidence="4">DUF5640 domain-containing protein</fullName>
    </recommendedName>
</protein>
<dbReference type="AlphaFoldDB" id="F2JR33"/>
<sequence length="122" mass="14261">MYQPKYVLKKKRKPRYRGTIAVLMIIGLLVISFFCLAFLKQKEAITLVHTWQSEETGEVLTFTKDGKVTFKNNLPEGVYRIISPNTIEYTVGNMSFQMIYTIEDNKLHWGIDQEHLEIFSPK</sequence>
<gene>
    <name evidence="2" type="ordered locus">Clole_2177</name>
</gene>
<feature type="transmembrane region" description="Helical" evidence="1">
    <location>
        <begin position="20"/>
        <end position="39"/>
    </location>
</feature>
<keyword evidence="3" id="KW-1185">Reference proteome</keyword>
<dbReference type="Proteomes" id="UP000008467">
    <property type="component" value="Chromosome"/>
</dbReference>
<reference evidence="2 3" key="1">
    <citation type="journal article" date="2011" name="J. Bacteriol.">
        <title>Complete genome sequence of the cellulose-degrading bacterium Cellulosilyticum lentocellum.</title>
        <authorList>
            <consortium name="US DOE Joint Genome Institute"/>
            <person name="Miller D.A."/>
            <person name="Suen G."/>
            <person name="Bruce D."/>
            <person name="Copeland A."/>
            <person name="Cheng J.F."/>
            <person name="Detter C."/>
            <person name="Goodwin L.A."/>
            <person name="Han C.S."/>
            <person name="Hauser L.J."/>
            <person name="Land M.L."/>
            <person name="Lapidus A."/>
            <person name="Lucas S."/>
            <person name="Meincke L."/>
            <person name="Pitluck S."/>
            <person name="Tapia R."/>
            <person name="Teshima H."/>
            <person name="Woyke T."/>
            <person name="Fox B.G."/>
            <person name="Angert E.R."/>
            <person name="Currie C.R."/>
        </authorList>
    </citation>
    <scope>NUCLEOTIDE SEQUENCE [LARGE SCALE GENOMIC DNA]</scope>
    <source>
        <strain evidence="3">ATCC 49066 / DSM 5427 / NCIMB 11756 / RHM5</strain>
    </source>
</reference>
<keyword evidence="1" id="KW-0472">Membrane</keyword>
<name>F2JR33_CELLD</name>
<evidence type="ECO:0000313" key="3">
    <source>
        <dbReference type="Proteomes" id="UP000008467"/>
    </source>
</evidence>
<keyword evidence="1" id="KW-0812">Transmembrane</keyword>
<proteinExistence type="predicted"/>
<accession>F2JR33</accession>
<evidence type="ECO:0000256" key="1">
    <source>
        <dbReference type="SAM" id="Phobius"/>
    </source>
</evidence>
<evidence type="ECO:0000313" key="2">
    <source>
        <dbReference type="EMBL" id="ADZ83891.1"/>
    </source>
</evidence>
<dbReference type="RefSeq" id="WP_013657185.1">
    <property type="nucleotide sequence ID" value="NC_015275.1"/>
</dbReference>
<keyword evidence="1" id="KW-1133">Transmembrane helix</keyword>
<dbReference type="EMBL" id="CP002582">
    <property type="protein sequence ID" value="ADZ83891.1"/>
    <property type="molecule type" value="Genomic_DNA"/>
</dbReference>
<organism evidence="2 3">
    <name type="scientific">Cellulosilyticum lentocellum (strain ATCC 49066 / DSM 5427 / NCIMB 11756 / RHM5)</name>
    <name type="common">Clostridium lentocellum</name>
    <dbReference type="NCBI Taxonomy" id="642492"/>
    <lineage>
        <taxon>Bacteria</taxon>
        <taxon>Bacillati</taxon>
        <taxon>Bacillota</taxon>
        <taxon>Clostridia</taxon>
        <taxon>Lachnospirales</taxon>
        <taxon>Cellulosilyticaceae</taxon>
        <taxon>Cellulosilyticum</taxon>
    </lineage>
</organism>
<evidence type="ECO:0008006" key="4">
    <source>
        <dbReference type="Google" id="ProtNLM"/>
    </source>
</evidence>
<dbReference type="KEGG" id="cle:Clole_2177"/>
<dbReference type="STRING" id="642492.Clole_2177"/>